<name>K1SLS1_9ZZZZ</name>
<dbReference type="InterPro" id="IPR025285">
    <property type="entry name" value="DUF4145"/>
</dbReference>
<accession>K1SLS1</accession>
<feature type="non-terminal residue" evidence="2">
    <location>
        <position position="132"/>
    </location>
</feature>
<dbReference type="AlphaFoldDB" id="K1SLS1"/>
<dbReference type="Pfam" id="PF13643">
    <property type="entry name" value="DUF4145"/>
    <property type="match status" value="1"/>
</dbReference>
<proteinExistence type="predicted"/>
<evidence type="ECO:0000313" key="2">
    <source>
        <dbReference type="EMBL" id="EKC54775.1"/>
    </source>
</evidence>
<organism evidence="2">
    <name type="scientific">human gut metagenome</name>
    <dbReference type="NCBI Taxonomy" id="408170"/>
    <lineage>
        <taxon>unclassified sequences</taxon>
        <taxon>metagenomes</taxon>
        <taxon>organismal metagenomes</taxon>
    </lineage>
</organism>
<protein>
    <submittedName>
        <fullName evidence="2">Type I site-specific restriction-modification system, R (Restriction) subunit</fullName>
    </submittedName>
</protein>
<evidence type="ECO:0000259" key="1">
    <source>
        <dbReference type="Pfam" id="PF13643"/>
    </source>
</evidence>
<feature type="domain" description="DUF4145" evidence="1">
    <location>
        <begin position="40"/>
        <end position="130"/>
    </location>
</feature>
<dbReference type="EMBL" id="AJWZ01008206">
    <property type="protein sequence ID" value="EKC54775.1"/>
    <property type="molecule type" value="Genomic_DNA"/>
</dbReference>
<reference evidence="2" key="1">
    <citation type="journal article" date="2013" name="Environ. Microbiol.">
        <title>Microbiota from the distal guts of lean and obese adolescents exhibit partial functional redundancy besides clear differences in community structure.</title>
        <authorList>
            <person name="Ferrer M."/>
            <person name="Ruiz A."/>
            <person name="Lanza F."/>
            <person name="Haange S.B."/>
            <person name="Oberbach A."/>
            <person name="Till H."/>
            <person name="Bargiela R."/>
            <person name="Campoy C."/>
            <person name="Segura M.T."/>
            <person name="Richter M."/>
            <person name="von Bergen M."/>
            <person name="Seifert J."/>
            <person name="Suarez A."/>
        </authorList>
    </citation>
    <scope>NUCLEOTIDE SEQUENCE</scope>
</reference>
<gene>
    <name evidence="2" type="ORF">OBE_11895</name>
</gene>
<sequence>MLKYQKTFHENTTRGGGGVTNFDFLNDIPQFAAFADVAVAAEKILMIDPEASVMNCRRAMEFAVKWMYSVDDMLVMPYQDKLVSLLNTEEFKGIVDADILRRMDFIRRVANQVAHTGRKLTLDQAKLCLENL</sequence>
<comment type="caution">
    <text evidence="2">The sequence shown here is derived from an EMBL/GenBank/DDBJ whole genome shotgun (WGS) entry which is preliminary data.</text>
</comment>